<geneLocation type="plasmid" evidence="1 2">
    <name>unnamed1</name>
</geneLocation>
<name>A0ABY8IPI3_9HYPH</name>
<keyword evidence="1" id="KW-0614">Plasmid</keyword>
<evidence type="ECO:0000313" key="2">
    <source>
        <dbReference type="Proteomes" id="UP000318939"/>
    </source>
</evidence>
<dbReference type="RefSeq" id="WP_142831062.1">
    <property type="nucleotide sequence ID" value="NZ_CP117268.1"/>
</dbReference>
<dbReference type="Proteomes" id="UP000318939">
    <property type="component" value="Plasmid unnamed1"/>
</dbReference>
<reference evidence="1 2" key="2">
    <citation type="journal article" date="2023" name="MicrobiologyOpen">
        <title>Genomics of the tumorigenes clade of the family Rhizobiaceae and description of Rhizobium rhododendri sp. nov.</title>
        <authorList>
            <person name="Kuzmanovic N."/>
            <person name="diCenzo G.C."/>
            <person name="Bunk B."/>
            <person name="Sproeer C."/>
            <person name="Fruehling A."/>
            <person name="Neumann-Schaal M."/>
            <person name="Overmann J."/>
            <person name="Smalla K."/>
        </authorList>
    </citation>
    <scope>NUCLEOTIDE SEQUENCE [LARGE SCALE GENOMIC DNA]</scope>
    <source>
        <strain evidence="2">rho-6.2</strain>
        <plasmid evidence="1 2">unnamed1</plasmid>
    </source>
</reference>
<accession>A0ABY8IPI3</accession>
<gene>
    <name evidence="1" type="ORF">PR018_22670</name>
</gene>
<organism evidence="1 2">
    <name type="scientific">Rhizobium rhododendri</name>
    <dbReference type="NCBI Taxonomy" id="2506430"/>
    <lineage>
        <taxon>Bacteria</taxon>
        <taxon>Pseudomonadati</taxon>
        <taxon>Pseudomonadota</taxon>
        <taxon>Alphaproteobacteria</taxon>
        <taxon>Hyphomicrobiales</taxon>
        <taxon>Rhizobiaceae</taxon>
        <taxon>Rhizobium/Agrobacterium group</taxon>
        <taxon>Rhizobium</taxon>
    </lineage>
</organism>
<keyword evidence="2" id="KW-1185">Reference proteome</keyword>
<sequence>MTLELSHQPIVVGENGHLLATDGELFWVVVVTREALEAVTHQFDATVENLTSHAGLYLAIAEQHLCSQRLFTQSDLGAGRRCRPVVGFGTHSPGIGTCGSQSRFGITPPFAPIYRQSGLIISVRTGWHMSDGIRLSCSRLRKMVRGSAQCGTSHSPASSNITDL</sequence>
<protein>
    <submittedName>
        <fullName evidence="1">Uncharacterized protein</fullName>
    </submittedName>
</protein>
<reference evidence="1 2" key="1">
    <citation type="journal article" date="2019" name="Phytopathology">
        <title>A Novel Group of Rhizobium tumorigenes-Like Agrobacteria Associated with Crown Gall Disease of Rhododendron and Blueberry.</title>
        <authorList>
            <person name="Kuzmanovic N."/>
            <person name="Behrens P."/>
            <person name="Idczak E."/>
            <person name="Wagner S."/>
            <person name="Gotz M."/>
            <person name="Sproer C."/>
            <person name="Bunk B."/>
            <person name="Overmann J."/>
            <person name="Smalla K."/>
        </authorList>
    </citation>
    <scope>NUCLEOTIDE SEQUENCE [LARGE SCALE GENOMIC DNA]</scope>
    <source>
        <strain evidence="2">rho-6.2</strain>
    </source>
</reference>
<dbReference type="EMBL" id="CP117268">
    <property type="protein sequence ID" value="WFS25087.1"/>
    <property type="molecule type" value="Genomic_DNA"/>
</dbReference>
<evidence type="ECO:0000313" key="1">
    <source>
        <dbReference type="EMBL" id="WFS25087.1"/>
    </source>
</evidence>
<proteinExistence type="predicted"/>